<evidence type="ECO:0000259" key="6">
    <source>
        <dbReference type="Pfam" id="PF07980"/>
    </source>
</evidence>
<evidence type="ECO:0000256" key="2">
    <source>
        <dbReference type="ARBA" id="ARBA00006275"/>
    </source>
</evidence>
<dbReference type="InterPro" id="IPR011990">
    <property type="entry name" value="TPR-like_helical_dom_sf"/>
</dbReference>
<dbReference type="SUPFAM" id="SSF48452">
    <property type="entry name" value="TPR-like"/>
    <property type="match status" value="1"/>
</dbReference>
<dbReference type="Proteomes" id="UP000033109">
    <property type="component" value="Chromosome"/>
</dbReference>
<accession>A0A0E3UUX3</accession>
<comment type="subcellular location">
    <subcellularLocation>
        <location evidence="1">Cell outer membrane</location>
    </subcellularLocation>
</comment>
<dbReference type="PATRIC" id="fig|400092.3.peg.326"/>
<evidence type="ECO:0000256" key="1">
    <source>
        <dbReference type="ARBA" id="ARBA00004442"/>
    </source>
</evidence>
<evidence type="ECO:0000256" key="5">
    <source>
        <dbReference type="ARBA" id="ARBA00023237"/>
    </source>
</evidence>
<dbReference type="AlphaFoldDB" id="A0A0E3UUX3"/>
<evidence type="ECO:0000256" key="3">
    <source>
        <dbReference type="ARBA" id="ARBA00022729"/>
    </source>
</evidence>
<dbReference type="STRING" id="400092.PKOR_01430"/>
<reference evidence="7 8" key="1">
    <citation type="journal article" date="2015" name="Sci. Rep.">
        <title>Unraveling adaptation of Pontibacter korlensis to radiation and infertility in desert through complete genome and comparative transcriptomic analysis.</title>
        <authorList>
            <person name="Dai J."/>
            <person name="Dai W."/>
            <person name="Qiu C."/>
            <person name="Yang Z."/>
            <person name="Zhang Y."/>
            <person name="Zhou M."/>
            <person name="Zhang L."/>
            <person name="Fang C."/>
            <person name="Gao Q."/>
            <person name="Yang Q."/>
            <person name="Li X."/>
            <person name="Wang Z."/>
            <person name="Wang Z."/>
            <person name="Jia Z."/>
            <person name="Chen X."/>
        </authorList>
    </citation>
    <scope>NUCLEOTIDE SEQUENCE [LARGE SCALE GENOMIC DNA]</scope>
    <source>
        <strain evidence="7 8">X14-1T</strain>
    </source>
</reference>
<keyword evidence="4" id="KW-0472">Membrane</keyword>
<sequence>MKRHIKQLKHAPVAILIIVGLVLPSCEINDIPDPNNPTVESVLENATVDDLNNMVVGTESGMRNLLGTYFDNVGVIGREHYRFSSADPRFTSDLLGAGSARLDDNTFYTTNPWAARYRVVKNANILIEAANNTTLITDEQRQGYLAFAKTIKAHQLLMNLTMMDEPGIRINVEDFDNLGPFVQRPAALDSIAGLLDQAMVHAQNAGEEFPFALSSGFADLYDTGDDELDPEDFQKFNRALAARVDVYREDFAGALQALEGSFLELNDNFAKGVYYIFSTAPNDQLNPAFYAPNATGEVRIAHPSFVEDIAPGDDRISKVSRRNEIATQSGLTGEYDVAVYKSNTDPIPLIRNEELILIYAEANIQTGNLLEAVRALNIIRTGHGLLPYTGLVTREALIDEMLEQRRFSLYFEGHRWVDMRRYGRLDELPLDRPGDDVWTTFPRPFIERAE</sequence>
<dbReference type="CDD" id="cd08977">
    <property type="entry name" value="SusD"/>
    <property type="match status" value="1"/>
</dbReference>
<keyword evidence="3" id="KW-0732">Signal</keyword>
<dbReference type="InterPro" id="IPR012944">
    <property type="entry name" value="SusD_RagB_dom"/>
</dbReference>
<evidence type="ECO:0000313" key="7">
    <source>
        <dbReference type="EMBL" id="AKD02042.1"/>
    </source>
</evidence>
<dbReference type="EMBL" id="CP009621">
    <property type="protein sequence ID" value="AKD02042.1"/>
    <property type="molecule type" value="Genomic_DNA"/>
</dbReference>
<dbReference type="Pfam" id="PF07980">
    <property type="entry name" value="SusD_RagB"/>
    <property type="match status" value="1"/>
</dbReference>
<protein>
    <recommendedName>
        <fullName evidence="6">RagB/SusD domain-containing protein</fullName>
    </recommendedName>
</protein>
<evidence type="ECO:0000313" key="8">
    <source>
        <dbReference type="Proteomes" id="UP000033109"/>
    </source>
</evidence>
<gene>
    <name evidence="7" type="ORF">PKOR_01430</name>
</gene>
<keyword evidence="8" id="KW-1185">Reference proteome</keyword>
<dbReference type="Gene3D" id="1.25.40.390">
    <property type="match status" value="1"/>
</dbReference>
<dbReference type="HOGENOM" id="CLU_619487_0_0_10"/>
<organism evidence="7 8">
    <name type="scientific">Pontibacter korlensis</name>
    <dbReference type="NCBI Taxonomy" id="400092"/>
    <lineage>
        <taxon>Bacteria</taxon>
        <taxon>Pseudomonadati</taxon>
        <taxon>Bacteroidota</taxon>
        <taxon>Cytophagia</taxon>
        <taxon>Cytophagales</taxon>
        <taxon>Hymenobacteraceae</taxon>
        <taxon>Pontibacter</taxon>
    </lineage>
</organism>
<comment type="similarity">
    <text evidence="2">Belongs to the SusD family.</text>
</comment>
<dbReference type="GO" id="GO:0009279">
    <property type="term" value="C:cell outer membrane"/>
    <property type="evidence" value="ECO:0007669"/>
    <property type="project" value="UniProtKB-SubCell"/>
</dbReference>
<evidence type="ECO:0000256" key="4">
    <source>
        <dbReference type="ARBA" id="ARBA00023136"/>
    </source>
</evidence>
<name>A0A0E3UUX3_9BACT</name>
<feature type="domain" description="RagB/SusD" evidence="6">
    <location>
        <begin position="341"/>
        <end position="423"/>
    </location>
</feature>
<proteinExistence type="inferred from homology"/>
<dbReference type="OrthoDB" id="9794888at2"/>
<dbReference type="KEGG" id="pko:PKOR_01430"/>
<dbReference type="RefSeq" id="WP_046308751.1">
    <property type="nucleotide sequence ID" value="NZ_CBCSCY010000040.1"/>
</dbReference>
<keyword evidence="5" id="KW-0998">Cell outer membrane</keyword>